<feature type="transmembrane region" description="Helical" evidence="8">
    <location>
        <begin position="34"/>
        <end position="52"/>
    </location>
</feature>
<evidence type="ECO:0000256" key="3">
    <source>
        <dbReference type="ARBA" id="ARBA00022692"/>
    </source>
</evidence>
<dbReference type="GO" id="GO:0007186">
    <property type="term" value="P:G protein-coupled receptor signaling pathway"/>
    <property type="evidence" value="ECO:0000318"/>
    <property type="project" value="GO_Central"/>
</dbReference>
<sequence>MACSVFTLTAIAWERFFAIVYPLRMTTRIRNSRVTIVIAWFLSALVTSPSLYTMRVIKMDGVPYCHEIWSPPLHPTVSPLVFTIVSFVALYALPLTIIIALYSTIVYKMWFRKIPGNSHSSIRELEQRVKRNVVKMLITVVGVFTVSWLPLH</sequence>
<feature type="domain" description="G-protein coupled receptors family 1 profile" evidence="9">
    <location>
        <begin position="1"/>
        <end position="152"/>
    </location>
</feature>
<dbReference type="AlphaFoldDB" id="A7SL72"/>
<evidence type="ECO:0000256" key="8">
    <source>
        <dbReference type="SAM" id="Phobius"/>
    </source>
</evidence>
<dbReference type="PROSITE" id="PS00237">
    <property type="entry name" value="G_PROTEIN_RECEP_F1_1"/>
    <property type="match status" value="1"/>
</dbReference>
<dbReference type="PANTHER" id="PTHR24241:SF76">
    <property type="entry name" value="NEUROPEPTIDE SIFAMIDE RECEPTOR"/>
    <property type="match status" value="1"/>
</dbReference>
<gene>
    <name evidence="10" type="ORF">NEMVEDRAFT_v1g122295</name>
</gene>
<name>A7SL72_NEMVE</name>
<dbReference type="Proteomes" id="UP000001593">
    <property type="component" value="Unassembled WGS sequence"/>
</dbReference>
<evidence type="ECO:0000256" key="2">
    <source>
        <dbReference type="ARBA" id="ARBA00022475"/>
    </source>
</evidence>
<evidence type="ECO:0000256" key="6">
    <source>
        <dbReference type="ARBA" id="ARBA00023170"/>
    </source>
</evidence>
<dbReference type="PhylomeDB" id="A7SL72"/>
<organism evidence="10 11">
    <name type="scientific">Nematostella vectensis</name>
    <name type="common">Starlet sea anemone</name>
    <dbReference type="NCBI Taxonomy" id="45351"/>
    <lineage>
        <taxon>Eukaryota</taxon>
        <taxon>Metazoa</taxon>
        <taxon>Cnidaria</taxon>
        <taxon>Anthozoa</taxon>
        <taxon>Hexacorallia</taxon>
        <taxon>Actiniaria</taxon>
        <taxon>Edwardsiidae</taxon>
        <taxon>Nematostella</taxon>
    </lineage>
</organism>
<dbReference type="GO" id="GO:0004930">
    <property type="term" value="F:G protein-coupled receptor activity"/>
    <property type="evidence" value="ECO:0000318"/>
    <property type="project" value="GO_Central"/>
</dbReference>
<evidence type="ECO:0000256" key="4">
    <source>
        <dbReference type="ARBA" id="ARBA00022989"/>
    </source>
</evidence>
<keyword evidence="7" id="KW-0807">Transducer</keyword>
<proteinExistence type="inferred from homology"/>
<keyword evidence="6 7" id="KW-0675">Receptor</keyword>
<keyword evidence="4 8" id="KW-1133">Transmembrane helix</keyword>
<evidence type="ECO:0000256" key="1">
    <source>
        <dbReference type="ARBA" id="ARBA00004651"/>
    </source>
</evidence>
<dbReference type="KEGG" id="nve:5506973"/>
<dbReference type="GO" id="GO:0032870">
    <property type="term" value="P:cellular response to hormone stimulus"/>
    <property type="evidence" value="ECO:0000318"/>
    <property type="project" value="GO_Central"/>
</dbReference>
<evidence type="ECO:0000313" key="10">
    <source>
        <dbReference type="EMBL" id="EDO35553.1"/>
    </source>
</evidence>
<evidence type="ECO:0000259" key="9">
    <source>
        <dbReference type="PROSITE" id="PS50262"/>
    </source>
</evidence>
<dbReference type="eggNOG" id="KOG4219">
    <property type="taxonomic scope" value="Eukaryota"/>
</dbReference>
<accession>A7SL72</accession>
<feature type="transmembrane region" description="Helical" evidence="8">
    <location>
        <begin position="80"/>
        <end position="111"/>
    </location>
</feature>
<dbReference type="InterPro" id="IPR000276">
    <property type="entry name" value="GPCR_Rhodpsn"/>
</dbReference>
<feature type="non-terminal residue" evidence="10">
    <location>
        <position position="152"/>
    </location>
</feature>
<keyword evidence="11" id="KW-1185">Reference proteome</keyword>
<comment type="similarity">
    <text evidence="7">Belongs to the G-protein coupled receptor 1 family.</text>
</comment>
<keyword evidence="7" id="KW-0297">G-protein coupled receptor</keyword>
<feature type="transmembrane region" description="Helical" evidence="8">
    <location>
        <begin position="132"/>
        <end position="151"/>
    </location>
</feature>
<dbReference type="EMBL" id="DS469695">
    <property type="protein sequence ID" value="EDO35553.1"/>
    <property type="molecule type" value="Genomic_DNA"/>
</dbReference>
<comment type="subcellular location">
    <subcellularLocation>
        <location evidence="1">Cell membrane</location>
        <topology evidence="1">Multi-pass membrane protein</topology>
    </subcellularLocation>
</comment>
<keyword evidence="2" id="KW-1003">Cell membrane</keyword>
<dbReference type="PANTHER" id="PTHR24241">
    <property type="entry name" value="NEUROPEPTIDE RECEPTOR-RELATED G-PROTEIN COUPLED RECEPTOR"/>
    <property type="match status" value="1"/>
</dbReference>
<dbReference type="GO" id="GO:0005886">
    <property type="term" value="C:plasma membrane"/>
    <property type="evidence" value="ECO:0000318"/>
    <property type="project" value="GO_Central"/>
</dbReference>
<keyword evidence="3 7" id="KW-0812">Transmembrane</keyword>
<dbReference type="SUPFAM" id="SSF81321">
    <property type="entry name" value="Family A G protein-coupled receptor-like"/>
    <property type="match status" value="1"/>
</dbReference>
<dbReference type="STRING" id="45351.A7SL72"/>
<dbReference type="PRINTS" id="PR00237">
    <property type="entry name" value="GPCRRHODOPSN"/>
</dbReference>
<dbReference type="HOGENOM" id="CLU_1726866_0_0_1"/>
<dbReference type="InParanoid" id="A7SL72"/>
<dbReference type="Gene3D" id="1.20.1070.10">
    <property type="entry name" value="Rhodopsin 7-helix transmembrane proteins"/>
    <property type="match status" value="1"/>
</dbReference>
<dbReference type="OMA" id="VERVCWE"/>
<dbReference type="Pfam" id="PF00001">
    <property type="entry name" value="7tm_1"/>
    <property type="match status" value="1"/>
</dbReference>
<evidence type="ECO:0000256" key="7">
    <source>
        <dbReference type="RuleBase" id="RU000688"/>
    </source>
</evidence>
<keyword evidence="5 8" id="KW-0472">Membrane</keyword>
<dbReference type="PROSITE" id="PS50262">
    <property type="entry name" value="G_PROTEIN_RECEP_F1_2"/>
    <property type="match status" value="1"/>
</dbReference>
<evidence type="ECO:0000256" key="5">
    <source>
        <dbReference type="ARBA" id="ARBA00023136"/>
    </source>
</evidence>
<reference evidence="10 11" key="1">
    <citation type="journal article" date="2007" name="Science">
        <title>Sea anemone genome reveals ancestral eumetazoan gene repertoire and genomic organization.</title>
        <authorList>
            <person name="Putnam N.H."/>
            <person name="Srivastava M."/>
            <person name="Hellsten U."/>
            <person name="Dirks B."/>
            <person name="Chapman J."/>
            <person name="Salamov A."/>
            <person name="Terry A."/>
            <person name="Shapiro H."/>
            <person name="Lindquist E."/>
            <person name="Kapitonov V.V."/>
            <person name="Jurka J."/>
            <person name="Genikhovich G."/>
            <person name="Grigoriev I.V."/>
            <person name="Lucas S.M."/>
            <person name="Steele R.E."/>
            <person name="Finnerty J.R."/>
            <person name="Technau U."/>
            <person name="Martindale M.Q."/>
            <person name="Rokhsar D.S."/>
        </authorList>
    </citation>
    <scope>NUCLEOTIDE SEQUENCE [LARGE SCALE GENOMIC DNA]</scope>
    <source>
        <strain evidence="11">CH2 X CH6</strain>
    </source>
</reference>
<evidence type="ECO:0000313" key="11">
    <source>
        <dbReference type="Proteomes" id="UP000001593"/>
    </source>
</evidence>
<dbReference type="InterPro" id="IPR017452">
    <property type="entry name" value="GPCR_Rhodpsn_7TM"/>
</dbReference>
<protein>
    <recommendedName>
        <fullName evidence="9">G-protein coupled receptors family 1 profile domain-containing protein</fullName>
    </recommendedName>
</protein>